<sequence length="248" mass="28905">MAYLLFKRPLWIGLILGFTFYTTTSLATTLPNFKTSYNVNAFGVELGKATHQFNCEQEDCTLISRAKPSGAAALFFSDSSIETIQLKQTKDNLIWLSYHKLGTSKKDGKKNQKHTTLKRNETNKQVVFIEKNRTWSIQPNTFDIISISYAIQYFKLNNRPLETLELHIQDNNFQEKLTFKTIEQADLLDFQFSNKNFNALKYIFDSQQFKIELWLLPDHQYFPGKIRLINKKEDKTITLNLSELPKIL</sequence>
<evidence type="ECO:0000313" key="1">
    <source>
        <dbReference type="EMBL" id="VAW45773.1"/>
    </source>
</evidence>
<proteinExistence type="predicted"/>
<evidence type="ECO:0008006" key="2">
    <source>
        <dbReference type="Google" id="ProtNLM"/>
    </source>
</evidence>
<gene>
    <name evidence="1" type="ORF">MNBD_GAMMA03-435</name>
</gene>
<organism evidence="1">
    <name type="scientific">hydrothermal vent metagenome</name>
    <dbReference type="NCBI Taxonomy" id="652676"/>
    <lineage>
        <taxon>unclassified sequences</taxon>
        <taxon>metagenomes</taxon>
        <taxon>ecological metagenomes</taxon>
    </lineage>
</organism>
<protein>
    <recommendedName>
        <fullName evidence="2">DUF3108 domain-containing protein</fullName>
    </recommendedName>
</protein>
<reference evidence="1" key="1">
    <citation type="submission" date="2018-06" db="EMBL/GenBank/DDBJ databases">
        <authorList>
            <person name="Zhirakovskaya E."/>
        </authorList>
    </citation>
    <scope>NUCLEOTIDE SEQUENCE</scope>
</reference>
<dbReference type="EMBL" id="UOFC01000075">
    <property type="protein sequence ID" value="VAW45773.1"/>
    <property type="molecule type" value="Genomic_DNA"/>
</dbReference>
<name>A0A3B0W047_9ZZZZ</name>
<accession>A0A3B0W047</accession>
<dbReference type="AlphaFoldDB" id="A0A3B0W047"/>